<keyword evidence="2" id="KW-1185">Reference proteome</keyword>
<dbReference type="OrthoDB" id="1494609at2"/>
<dbReference type="EMBL" id="FQZH01000002">
    <property type="protein sequence ID" value="SHJ17125.1"/>
    <property type="molecule type" value="Genomic_DNA"/>
</dbReference>
<organism evidence="1 2">
    <name type="scientific">Flavobacterium haoranii</name>
    <dbReference type="NCBI Taxonomy" id="683124"/>
    <lineage>
        <taxon>Bacteria</taxon>
        <taxon>Pseudomonadati</taxon>
        <taxon>Bacteroidota</taxon>
        <taxon>Flavobacteriia</taxon>
        <taxon>Flavobacteriales</taxon>
        <taxon>Flavobacteriaceae</taxon>
        <taxon>Flavobacterium</taxon>
    </lineage>
</organism>
<proteinExistence type="predicted"/>
<gene>
    <name evidence="1" type="ORF">SAMN05444337_1428</name>
</gene>
<dbReference type="AlphaFoldDB" id="A0A1M6H4M5"/>
<evidence type="ECO:0008006" key="3">
    <source>
        <dbReference type="Google" id="ProtNLM"/>
    </source>
</evidence>
<dbReference type="RefSeq" id="WP_072783481.1">
    <property type="nucleotide sequence ID" value="NZ_FQZH01000002.1"/>
</dbReference>
<accession>A0A1M6H4M5</accession>
<protein>
    <recommendedName>
        <fullName evidence="3">Immunity protein 35</fullName>
    </recommendedName>
</protein>
<dbReference type="STRING" id="683124.SAMN05444337_1428"/>
<evidence type="ECO:0000313" key="1">
    <source>
        <dbReference type="EMBL" id="SHJ17125.1"/>
    </source>
</evidence>
<dbReference type="Proteomes" id="UP000184232">
    <property type="component" value="Unassembled WGS sequence"/>
</dbReference>
<evidence type="ECO:0000313" key="2">
    <source>
        <dbReference type="Proteomes" id="UP000184232"/>
    </source>
</evidence>
<reference evidence="2" key="1">
    <citation type="submission" date="2016-11" db="EMBL/GenBank/DDBJ databases">
        <authorList>
            <person name="Varghese N."/>
            <person name="Submissions S."/>
        </authorList>
    </citation>
    <scope>NUCLEOTIDE SEQUENCE [LARGE SCALE GENOMIC DNA]</scope>
    <source>
        <strain evidence="2">DSM 22807</strain>
    </source>
</reference>
<sequence>MMNDKEKAIRITKTFLEKNEIYKDYIVDSSNILERESLWYIPFKELNPDSNNFLVGAYNGIIVDKSSSDFLQPGSALSLDEWIYGFEIGIRGERYDLIIEKVIDFQKTLDILSKIGLSYVEIEIENGTEWKIPKNFKQKEIKSRLDKLPCKFKNQSFTYSINEFKKIRSERIFEYKLVTTENTDSSILGELLN</sequence>
<name>A0A1M6H4M5_9FLAO</name>